<dbReference type="EMBL" id="ML991810">
    <property type="protein sequence ID" value="KAF2233002.1"/>
    <property type="molecule type" value="Genomic_DNA"/>
</dbReference>
<feature type="compositionally biased region" description="Basic and acidic residues" evidence="1">
    <location>
        <begin position="439"/>
        <end position="475"/>
    </location>
</feature>
<evidence type="ECO:0000256" key="1">
    <source>
        <dbReference type="SAM" id="MobiDB-lite"/>
    </source>
</evidence>
<reference evidence="2" key="1">
    <citation type="journal article" date="2020" name="Stud. Mycol.">
        <title>101 Dothideomycetes genomes: a test case for predicting lifestyles and emergence of pathogens.</title>
        <authorList>
            <person name="Haridas S."/>
            <person name="Albert R."/>
            <person name="Binder M."/>
            <person name="Bloem J."/>
            <person name="Labutti K."/>
            <person name="Salamov A."/>
            <person name="Andreopoulos B."/>
            <person name="Baker S."/>
            <person name="Barry K."/>
            <person name="Bills G."/>
            <person name="Bluhm B."/>
            <person name="Cannon C."/>
            <person name="Castanera R."/>
            <person name="Culley D."/>
            <person name="Daum C."/>
            <person name="Ezra D."/>
            <person name="Gonzalez J."/>
            <person name="Henrissat B."/>
            <person name="Kuo A."/>
            <person name="Liang C."/>
            <person name="Lipzen A."/>
            <person name="Lutzoni F."/>
            <person name="Magnuson J."/>
            <person name="Mondo S."/>
            <person name="Nolan M."/>
            <person name="Ohm R."/>
            <person name="Pangilinan J."/>
            <person name="Park H.-J."/>
            <person name="Ramirez L."/>
            <person name="Alfaro M."/>
            <person name="Sun H."/>
            <person name="Tritt A."/>
            <person name="Yoshinaga Y."/>
            <person name="Zwiers L.-H."/>
            <person name="Turgeon B."/>
            <person name="Goodwin S."/>
            <person name="Spatafora J."/>
            <person name="Crous P."/>
            <person name="Grigoriev I."/>
        </authorList>
    </citation>
    <scope>NUCLEOTIDE SEQUENCE</scope>
    <source>
        <strain evidence="2">Tuck. ex Michener</strain>
    </source>
</reference>
<feature type="compositionally biased region" description="Low complexity" evidence="1">
    <location>
        <begin position="429"/>
        <end position="438"/>
    </location>
</feature>
<evidence type="ECO:0000313" key="2">
    <source>
        <dbReference type="EMBL" id="KAF2233002.1"/>
    </source>
</evidence>
<feature type="region of interest" description="Disordered" evidence="1">
    <location>
        <begin position="622"/>
        <end position="678"/>
    </location>
</feature>
<keyword evidence="3" id="KW-1185">Reference proteome</keyword>
<dbReference type="Proteomes" id="UP000800092">
    <property type="component" value="Unassembled WGS sequence"/>
</dbReference>
<name>A0A6A6H4R9_VIRVR</name>
<gene>
    <name evidence="2" type="ORF">EV356DRAFT_577888</name>
</gene>
<sequence>MSRKDLIHNLQEYNLEDPVGALPNVFNGLRRIDAGRDPKFNLWAQDLEKQHAYIVETVLASLEDAKNRNTLLGALRDSFRTNYALRRQVCLAMISRKGATSDKVGRRSAAQTVVTQLRGDYKSGLKTDVEIWYRARRLWETPKNVRNTMPVEEFPKQWQELDNRMNHDEVESKVRNLVKDFDTAEAIAQKSSYAEARTSFRTNSEQRQSVIEPFVEELWFRRRGVGRAYGDSFFGSEDEPGGLAKIAQEPQYGQDGAPTTTGGVRASLHMQASAGSNPQAESSWQQQLAQATTSSQTQRMGQRPSPPGSSGGQPSRPATAGGILPAQEPRRQPEGQQQGQARQEWLPKLQAQMASSHAYLAHQQARSQKEQQHWTAQHENTRTNLERATSEEHRLQTEQDRWARRAADEQQQHAQREEQFRRQREQLEQQRQQIGQQRHQIEQQRRQLEQRHQQVEQRHQQIEQRHQQIEQRHQQVEQQRQQVEQQRRQVEREAKEEHERFDRQARQTRQARENFARQAKQVREEHRRREEANTHAEGEEGHRKRLNQCWTETKAISERVKASIDQEIKAPNDPSVLAVLGEFPKKGTEDQPGMPMQKRLESAQCELQDWLSFERNLNAQLAVHKTDPANRPAAIERAQESAQQRRAEQAMRSPSQQPVVAGPSSTPGKGKGKRRADE</sequence>
<accession>A0A6A6H4R9</accession>
<feature type="compositionally biased region" description="Low complexity" evidence="1">
    <location>
        <begin position="334"/>
        <end position="344"/>
    </location>
</feature>
<feature type="region of interest" description="Disordered" evidence="1">
    <location>
        <begin position="581"/>
        <end position="601"/>
    </location>
</feature>
<evidence type="ECO:0000313" key="3">
    <source>
        <dbReference type="Proteomes" id="UP000800092"/>
    </source>
</evidence>
<feature type="compositionally biased region" description="Basic and acidic residues" evidence="1">
    <location>
        <begin position="485"/>
        <end position="542"/>
    </location>
</feature>
<feature type="compositionally biased region" description="Basic and acidic residues" evidence="1">
    <location>
        <begin position="637"/>
        <end position="649"/>
    </location>
</feature>
<feature type="region of interest" description="Disordered" evidence="1">
    <location>
        <begin position="271"/>
        <end position="550"/>
    </location>
</feature>
<dbReference type="AlphaFoldDB" id="A0A6A6H4R9"/>
<feature type="compositionally biased region" description="Low complexity" evidence="1">
    <location>
        <begin position="282"/>
        <end position="303"/>
    </location>
</feature>
<feature type="compositionally biased region" description="Polar residues" evidence="1">
    <location>
        <begin position="652"/>
        <end position="667"/>
    </location>
</feature>
<feature type="compositionally biased region" description="Basic and acidic residues" evidence="1">
    <location>
        <begin position="379"/>
        <end position="428"/>
    </location>
</feature>
<protein>
    <submittedName>
        <fullName evidence="2">Uncharacterized protein</fullName>
    </submittedName>
</protein>
<proteinExistence type="predicted"/>
<organism evidence="2 3">
    <name type="scientific">Viridothelium virens</name>
    <name type="common">Speckled blister lichen</name>
    <name type="synonym">Trypethelium virens</name>
    <dbReference type="NCBI Taxonomy" id="1048519"/>
    <lineage>
        <taxon>Eukaryota</taxon>
        <taxon>Fungi</taxon>
        <taxon>Dikarya</taxon>
        <taxon>Ascomycota</taxon>
        <taxon>Pezizomycotina</taxon>
        <taxon>Dothideomycetes</taxon>
        <taxon>Dothideomycetes incertae sedis</taxon>
        <taxon>Trypetheliales</taxon>
        <taxon>Trypetheliaceae</taxon>
        <taxon>Viridothelium</taxon>
    </lineage>
</organism>